<dbReference type="RefSeq" id="WP_140870113.1">
    <property type="nucleotide sequence ID" value="NZ_RCZK01000005.1"/>
</dbReference>
<gene>
    <name evidence="1" type="ORF">EAH84_07500</name>
</gene>
<comment type="caution">
    <text evidence="1">The sequence shown here is derived from an EMBL/GenBank/DDBJ whole genome shotgun (WGS) entry which is preliminary data.</text>
</comment>
<organism evidence="1 2">
    <name type="scientific">Sphingomonas oligophenolica</name>
    <dbReference type="NCBI Taxonomy" id="301154"/>
    <lineage>
        <taxon>Bacteria</taxon>
        <taxon>Pseudomonadati</taxon>
        <taxon>Pseudomonadota</taxon>
        <taxon>Alphaproteobacteria</taxon>
        <taxon>Sphingomonadales</taxon>
        <taxon>Sphingomonadaceae</taxon>
        <taxon>Sphingomonas</taxon>
    </lineage>
</organism>
<accession>A0A502CLH7</accession>
<name>A0A502CLH7_9SPHN</name>
<evidence type="ECO:0000313" key="2">
    <source>
        <dbReference type="Proteomes" id="UP000318413"/>
    </source>
</evidence>
<protein>
    <submittedName>
        <fullName evidence="1">Uncharacterized protein</fullName>
    </submittedName>
</protein>
<dbReference type="EMBL" id="RCZK01000005">
    <property type="protein sequence ID" value="TPG12626.1"/>
    <property type="molecule type" value="Genomic_DNA"/>
</dbReference>
<keyword evidence="2" id="KW-1185">Reference proteome</keyword>
<proteinExistence type="predicted"/>
<dbReference type="AlphaFoldDB" id="A0A502CLH7"/>
<reference evidence="1 2" key="1">
    <citation type="journal article" date="2019" name="Environ. Microbiol.">
        <title>Species interactions and distinct microbial communities in high Arctic permafrost affected cryosols are associated with the CH4 and CO2 gas fluxes.</title>
        <authorList>
            <person name="Altshuler I."/>
            <person name="Hamel J."/>
            <person name="Turney S."/>
            <person name="Magnuson E."/>
            <person name="Levesque R."/>
            <person name="Greer C."/>
            <person name="Whyte L.G."/>
        </authorList>
    </citation>
    <scope>NUCLEOTIDE SEQUENCE [LARGE SCALE GENOMIC DNA]</scope>
    <source>
        <strain evidence="1 2">S5.1</strain>
    </source>
</reference>
<dbReference type="OrthoDB" id="7451367at2"/>
<evidence type="ECO:0000313" key="1">
    <source>
        <dbReference type="EMBL" id="TPG12626.1"/>
    </source>
</evidence>
<dbReference type="Proteomes" id="UP000318413">
    <property type="component" value="Unassembled WGS sequence"/>
</dbReference>
<sequence length="69" mass="7432">MNDLYLTDARQVSDATALIATYGETAAAEAATRADRSATIGNAIAFCRWRQIERLIEVMAATEACGTIH</sequence>